<dbReference type="PANTHER" id="PTHR22835:SF659">
    <property type="entry name" value="GDSL LIPASE_ACYLHYDROLASE, PUTATIVE (AFU_ORTHOLOGUE AFUA_2G00510)-RELATED"/>
    <property type="match status" value="1"/>
</dbReference>
<gene>
    <name evidence="2" type="ORF">MSPICULIGERA_LOCUS318</name>
</gene>
<protein>
    <submittedName>
        <fullName evidence="2">Uncharacterized protein</fullName>
    </submittedName>
</protein>
<evidence type="ECO:0000313" key="2">
    <source>
        <dbReference type="EMBL" id="CAJ0557560.1"/>
    </source>
</evidence>
<dbReference type="InterPro" id="IPR036514">
    <property type="entry name" value="SGNH_hydro_sf"/>
</dbReference>
<dbReference type="Proteomes" id="UP001177023">
    <property type="component" value="Unassembled WGS sequence"/>
</dbReference>
<dbReference type="Pfam" id="PF00657">
    <property type="entry name" value="Lipase_GDSL"/>
    <property type="match status" value="1"/>
</dbReference>
<dbReference type="SUPFAM" id="SSF52266">
    <property type="entry name" value="SGNH hydrolase"/>
    <property type="match status" value="1"/>
</dbReference>
<organism evidence="2 3">
    <name type="scientific">Mesorhabditis spiculigera</name>
    <dbReference type="NCBI Taxonomy" id="96644"/>
    <lineage>
        <taxon>Eukaryota</taxon>
        <taxon>Metazoa</taxon>
        <taxon>Ecdysozoa</taxon>
        <taxon>Nematoda</taxon>
        <taxon>Chromadorea</taxon>
        <taxon>Rhabditida</taxon>
        <taxon>Rhabditina</taxon>
        <taxon>Rhabditomorpha</taxon>
        <taxon>Rhabditoidea</taxon>
        <taxon>Rhabditidae</taxon>
        <taxon>Mesorhabditinae</taxon>
        <taxon>Mesorhabditis</taxon>
    </lineage>
</organism>
<accession>A0AA36FT22</accession>
<dbReference type="AlphaFoldDB" id="A0AA36FT22"/>
<dbReference type="InterPro" id="IPR001087">
    <property type="entry name" value="GDSL"/>
</dbReference>
<keyword evidence="3" id="KW-1185">Reference proteome</keyword>
<comment type="caution">
    <text evidence="2">The sequence shown here is derived from an EMBL/GenBank/DDBJ whole genome shotgun (WGS) entry which is preliminary data.</text>
</comment>
<proteinExistence type="inferred from homology"/>
<dbReference type="Gene3D" id="3.40.50.1110">
    <property type="entry name" value="SGNH hydrolase"/>
    <property type="match status" value="1"/>
</dbReference>
<sequence length="319" mass="35246">MTYSIPPVLAAELPPIKEVVSFGDSLTDAGTYWFRFTTNPGLTWAQHVALHYGQDPLPNEHVEEYSQVYKGVAGKYGPGGLNYAQGGARANNAYSQLSQDPEGVPVSAKVQVEHFLAQHQSFLPDQLVTLYIGTNDVAYNYDPANDPLLAKLLRDNETPTPDVMAKEKARIEQAAQDSADITREILARGAKRVLVFQLLDMGNLPWFRSKASQVFMSAMSREFNEQLLKSLPKDPGILLIDTQKFVDELVAQGPAIGITHGAHEDACREVDQDYCYPNALKTHNADQTYIYAAGEHMTTRANALLAEYVLKQVAMSSLK</sequence>
<dbReference type="CDD" id="cd01847">
    <property type="entry name" value="Triacylglycerol_lipase_like"/>
    <property type="match status" value="1"/>
</dbReference>
<evidence type="ECO:0000256" key="1">
    <source>
        <dbReference type="ARBA" id="ARBA00008668"/>
    </source>
</evidence>
<comment type="similarity">
    <text evidence="1">Belongs to the 'GDSL' lipolytic enzyme family.</text>
</comment>
<name>A0AA36FT22_9BILA</name>
<dbReference type="GO" id="GO:0016788">
    <property type="term" value="F:hydrolase activity, acting on ester bonds"/>
    <property type="evidence" value="ECO:0007669"/>
    <property type="project" value="InterPro"/>
</dbReference>
<evidence type="ECO:0000313" key="3">
    <source>
        <dbReference type="Proteomes" id="UP001177023"/>
    </source>
</evidence>
<feature type="non-terminal residue" evidence="2">
    <location>
        <position position="319"/>
    </location>
</feature>
<dbReference type="EMBL" id="CATQJA010000045">
    <property type="protein sequence ID" value="CAJ0557560.1"/>
    <property type="molecule type" value="Genomic_DNA"/>
</dbReference>
<reference evidence="2" key="1">
    <citation type="submission" date="2023-06" db="EMBL/GenBank/DDBJ databases">
        <authorList>
            <person name="Delattre M."/>
        </authorList>
    </citation>
    <scope>NUCLEOTIDE SEQUENCE</scope>
    <source>
        <strain evidence="2">AF72</strain>
    </source>
</reference>
<dbReference type="PANTHER" id="PTHR22835">
    <property type="entry name" value="ZINC FINGER FYVE DOMAIN CONTAINING PROTEIN"/>
    <property type="match status" value="1"/>
</dbReference>